<evidence type="ECO:0000313" key="2">
    <source>
        <dbReference type="Proteomes" id="UP001152795"/>
    </source>
</evidence>
<keyword evidence="2" id="KW-1185">Reference proteome</keyword>
<dbReference type="EMBL" id="CACRXK020007769">
    <property type="protein sequence ID" value="CAB4013134.1"/>
    <property type="molecule type" value="Genomic_DNA"/>
</dbReference>
<organism evidence="1 2">
    <name type="scientific">Paramuricea clavata</name>
    <name type="common">Red gorgonian</name>
    <name type="synonym">Violescent sea-whip</name>
    <dbReference type="NCBI Taxonomy" id="317549"/>
    <lineage>
        <taxon>Eukaryota</taxon>
        <taxon>Metazoa</taxon>
        <taxon>Cnidaria</taxon>
        <taxon>Anthozoa</taxon>
        <taxon>Octocorallia</taxon>
        <taxon>Malacalcyonacea</taxon>
        <taxon>Plexauridae</taxon>
        <taxon>Paramuricea</taxon>
    </lineage>
</organism>
<proteinExistence type="predicted"/>
<dbReference type="OrthoDB" id="752362at2759"/>
<gene>
    <name evidence="1" type="ORF">PACLA_8A013415</name>
</gene>
<dbReference type="AlphaFoldDB" id="A0A7D9IRG4"/>
<sequence>QDGDTVQLKIIGETGNCDGAEARIRHCITVHKEVLLRNKLGGDTHFVCFAYQDENERFCLKPGGIAPKLDGFIQGQRYRIEINDDDYHGQSEISEKTVSEIKDHLLTPLQNLQKLRDEGQLMADLWCHFGKVLVSSVDEEETINIMRPVDIDRRLVKLISKDTFKNKDKDAYWKLGNVDHDFFGLKLDHTQWRYDFAFVTPSDRSVRVKVWEGLPPGRDEPPVEVKNILRQVSLQAEEGIKAWICYPSTSCLRGEIMTPNSSYDCRIKLRAGYRYATDKDSVICMEEDTILSDYLYNCKFNKAYPRMELPDPNEHVMPEGFKCTFYRESNERMFSATVGEESYTVIVLDEKGWDSDTSAKRDQKQFGIRVVKDSWSEALLSPERYWTPEEILDQLKDYLEFLSFFKDCFLDAEG</sequence>
<accession>A0A7D9IRG4</accession>
<comment type="caution">
    <text evidence="1">The sequence shown here is derived from an EMBL/GenBank/DDBJ whole genome shotgun (WGS) entry which is preliminary data.</text>
</comment>
<dbReference type="Proteomes" id="UP001152795">
    <property type="component" value="Unassembled WGS sequence"/>
</dbReference>
<evidence type="ECO:0000313" key="1">
    <source>
        <dbReference type="EMBL" id="CAB4013134.1"/>
    </source>
</evidence>
<name>A0A7D9IRG4_PARCT</name>
<reference evidence="1" key="1">
    <citation type="submission" date="2020-04" db="EMBL/GenBank/DDBJ databases">
        <authorList>
            <person name="Alioto T."/>
            <person name="Alioto T."/>
            <person name="Gomez Garrido J."/>
        </authorList>
    </citation>
    <scope>NUCLEOTIDE SEQUENCE</scope>
    <source>
        <strain evidence="1">A484AB</strain>
    </source>
</reference>
<protein>
    <submittedName>
        <fullName evidence="1">Uncharacterized protein</fullName>
    </submittedName>
</protein>
<feature type="non-terminal residue" evidence="1">
    <location>
        <position position="414"/>
    </location>
</feature>